<feature type="region of interest" description="Disordered" evidence="1">
    <location>
        <begin position="290"/>
        <end position="353"/>
    </location>
</feature>
<feature type="compositionally biased region" description="Low complexity" evidence="1">
    <location>
        <begin position="665"/>
        <end position="677"/>
    </location>
</feature>
<feature type="compositionally biased region" description="Polar residues" evidence="1">
    <location>
        <begin position="584"/>
        <end position="599"/>
    </location>
</feature>
<evidence type="ECO:0000259" key="2">
    <source>
        <dbReference type="PROSITE" id="PS51043"/>
    </source>
</evidence>
<comment type="caution">
    <text evidence="3">The sequence shown here is derived from an EMBL/GenBank/DDBJ whole genome shotgun (WGS) entry which is preliminary data.</text>
</comment>
<feature type="compositionally biased region" description="Polar residues" evidence="1">
    <location>
        <begin position="35"/>
        <end position="47"/>
    </location>
</feature>
<keyword evidence="4" id="KW-1185">Reference proteome</keyword>
<dbReference type="SUPFAM" id="SSF53474">
    <property type="entry name" value="alpha/beta-Hydrolases"/>
    <property type="match status" value="1"/>
</dbReference>
<dbReference type="InterPro" id="IPR029058">
    <property type="entry name" value="AB_hydrolase_fold"/>
</dbReference>
<gene>
    <name evidence="3" type="ORF">HOO65_011092</name>
</gene>
<proteinExistence type="predicted"/>
<dbReference type="GeneID" id="98115338"/>
<evidence type="ECO:0000313" key="4">
    <source>
        <dbReference type="Proteomes" id="UP001610728"/>
    </source>
</evidence>
<evidence type="ECO:0000313" key="3">
    <source>
        <dbReference type="EMBL" id="KAL2891734.1"/>
    </source>
</evidence>
<feature type="region of interest" description="Disordered" evidence="1">
    <location>
        <begin position="1"/>
        <end position="104"/>
    </location>
</feature>
<feature type="region of interest" description="Disordered" evidence="1">
    <location>
        <begin position="777"/>
        <end position="799"/>
    </location>
</feature>
<feature type="region of interest" description="Disordered" evidence="1">
    <location>
        <begin position="1011"/>
        <end position="1047"/>
    </location>
</feature>
<dbReference type="Pfam" id="PF02862">
    <property type="entry name" value="DDHD"/>
    <property type="match status" value="1"/>
</dbReference>
<dbReference type="PANTHER" id="PTHR23509:SF6">
    <property type="entry name" value="PHOSPHOLIPASE C1020.13C-RELATED"/>
    <property type="match status" value="1"/>
</dbReference>
<reference evidence="3 4" key="1">
    <citation type="submission" date="2020-05" db="EMBL/GenBank/DDBJ databases">
        <title>Ceratocystis lukuohia genome.</title>
        <authorList>
            <person name="Harrington T.C."/>
            <person name="Kim K."/>
            <person name="Mayers C.G."/>
        </authorList>
    </citation>
    <scope>NUCLEOTIDE SEQUENCE [LARGE SCALE GENOMIC DNA]</scope>
    <source>
        <strain evidence="3 4">C4212</strain>
    </source>
</reference>
<sequence length="1150" mass="127556">MPPEAAHYGPMCCLAPPPSEYTLTSIEDQPKSPGELNSNPHNGTTSAPHHDHQLGSDTDDLEPPPPLLPQFFYSSSIPIDDPLSPGTNPNTSDPTGLKGQLRPFSRSDSNVLEKAWRTLTVKRDRETHRQIYNLQNPSPEASKYYNDVLVKLIHTIAKKHFQKHGSKPEICATVLQPVNVAAPISECCTDLWKDIDFELRSRFCALLRRHDLRFGRERVALETMNELRKMILLKTATYTSGNELIRTQSFTSIPSTRDVSRGSTPFLSESLKGTGIPRYLGEARVASKETMTDLESRTRALSSRYERERERSSTPVTSSFGSLPPPQLRSTRSNMFSVPSSLPPSVPRGSGPTSGIDTLVQQARRQEETHLEKNHKLPQAIPVSKDQQGQTLLKNAATPLVNQDSHLSKTAEVAMAKSATPSLPRSDSTMCSDGDSLEALDLEEMQVSVGLSRLHVVNVAELIMKPIYWSPVNDLSPVMRATWFYKDTMMPVSVNVANQLEAGYRELRAWSETWQVELSCAVEIGAAGEEKISYPLWPQELSNPNAKMPCLNEPRLSNDIYCAIRCFYDEAAAEGALQYPPDSANESGEQSGEPTANTIPYTNHHVIYRDSRHAFILKPSLKPSAYYSRRPIARIFKGVNIGVPVIRGFDREAWEHLYEKSMNPSKSDNWAASSASDDVSKGENGDLASADEGGQECPACFKQREKGRVTDLVLVAHGIGQKFAKRVESFHFTHAINSFRRAVNIELQNPSVKSILRPEHNGIMILPLNWRHSLSFGDDGSVENEEEDAEEPPLSGQFGLKDIEPPTIPAVRSIISDVMFDIPFYMSHHKSKMISALVSEANRVYRLWCRNNPGFLENGRVHILGHSLGSAMALDILSRQPNYVPKLDLSPPNTPSSLHFEFDTCNLILCGSPSAFFLLLERGTLIPRRGHTKPGTDQSDFDDPALTGEAGKFGCLAVENVYNILAKEDPIAYLLTGTIDPAYAASLKTAYLPSTTTSFFRSVGNTFKGWVPGTSSPAKTSTSTSTDISSPDDDGDTLENQNAPPSSIHLPSQLELEIHDFTREEVAEKKALLLNDNGQIDWYLRGSGGPLEIQYLNMLSAHTSYWKSHDFIRFLCVEIGRRPGRKYTMPEMRAQKALKRNVEGTSLGAL</sequence>
<dbReference type="Proteomes" id="UP001610728">
    <property type="component" value="Unassembled WGS sequence"/>
</dbReference>
<name>A0ABR4MTY2_9PEZI</name>
<dbReference type="InterPro" id="IPR004177">
    <property type="entry name" value="DDHD_dom"/>
</dbReference>
<protein>
    <submittedName>
        <fullName evidence="3">Phospholipase</fullName>
    </submittedName>
</protein>
<organism evidence="3 4">
    <name type="scientific">Ceratocystis lukuohia</name>
    <dbReference type="NCBI Taxonomy" id="2019550"/>
    <lineage>
        <taxon>Eukaryota</taxon>
        <taxon>Fungi</taxon>
        <taxon>Dikarya</taxon>
        <taxon>Ascomycota</taxon>
        <taxon>Pezizomycotina</taxon>
        <taxon>Sordariomycetes</taxon>
        <taxon>Hypocreomycetidae</taxon>
        <taxon>Microascales</taxon>
        <taxon>Ceratocystidaceae</taxon>
        <taxon>Ceratocystis</taxon>
    </lineage>
</organism>
<feature type="compositionally biased region" description="Low complexity" evidence="1">
    <location>
        <begin position="74"/>
        <end position="85"/>
    </location>
</feature>
<dbReference type="RefSeq" id="XP_070862914.1">
    <property type="nucleotide sequence ID" value="XM_071005327.1"/>
</dbReference>
<dbReference type="SMART" id="SM01127">
    <property type="entry name" value="DDHD"/>
    <property type="match status" value="1"/>
</dbReference>
<feature type="compositionally biased region" description="Low complexity" evidence="1">
    <location>
        <begin position="1014"/>
        <end position="1029"/>
    </location>
</feature>
<dbReference type="EMBL" id="JABSNW010000001">
    <property type="protein sequence ID" value="KAL2891734.1"/>
    <property type="molecule type" value="Genomic_DNA"/>
</dbReference>
<feature type="compositionally biased region" description="Acidic residues" evidence="1">
    <location>
        <begin position="780"/>
        <end position="791"/>
    </location>
</feature>
<feature type="region of interest" description="Disordered" evidence="1">
    <location>
        <begin position="578"/>
        <end position="599"/>
    </location>
</feature>
<dbReference type="InterPro" id="IPR058055">
    <property type="entry name" value="PA-PLA1"/>
</dbReference>
<feature type="domain" description="DDHD" evidence="2">
    <location>
        <begin position="900"/>
        <end position="1121"/>
    </location>
</feature>
<feature type="compositionally biased region" description="Basic and acidic residues" evidence="1">
    <location>
        <begin position="290"/>
        <end position="312"/>
    </location>
</feature>
<accession>A0ABR4MTY2</accession>
<feature type="region of interest" description="Disordered" evidence="1">
    <location>
        <begin position="663"/>
        <end position="694"/>
    </location>
</feature>
<evidence type="ECO:0000256" key="1">
    <source>
        <dbReference type="SAM" id="MobiDB-lite"/>
    </source>
</evidence>
<dbReference type="PROSITE" id="PS51043">
    <property type="entry name" value="DDHD"/>
    <property type="match status" value="1"/>
</dbReference>
<dbReference type="PANTHER" id="PTHR23509">
    <property type="entry name" value="PA-PL1 PHOSPHOLIPASE FAMILY"/>
    <property type="match status" value="1"/>
</dbReference>